<evidence type="ECO:0000256" key="1">
    <source>
        <dbReference type="SAM" id="Phobius"/>
    </source>
</evidence>
<evidence type="ECO:0000313" key="2">
    <source>
        <dbReference type="EMBL" id="RNI30946.1"/>
    </source>
</evidence>
<keyword evidence="1" id="KW-0812">Transmembrane</keyword>
<accession>A0A3M9MZP3</accession>
<keyword evidence="1" id="KW-1133">Transmembrane helix</keyword>
<sequence length="65" mass="6957">MKLKNIMKAPKSTLLGLLLLVLLGVGLATGVVTDWTFAGAVFAGALSLLPTNWFRESTPKDNLNE</sequence>
<organism evidence="2 3">
    <name type="scientific">Rufibacter immobilis</name>
    <dbReference type="NCBI Taxonomy" id="1348778"/>
    <lineage>
        <taxon>Bacteria</taxon>
        <taxon>Pseudomonadati</taxon>
        <taxon>Bacteroidota</taxon>
        <taxon>Cytophagia</taxon>
        <taxon>Cytophagales</taxon>
        <taxon>Hymenobacteraceae</taxon>
        <taxon>Rufibacter</taxon>
    </lineage>
</organism>
<dbReference type="Proteomes" id="UP000271010">
    <property type="component" value="Unassembled WGS sequence"/>
</dbReference>
<comment type="caution">
    <text evidence="2">The sequence shown here is derived from an EMBL/GenBank/DDBJ whole genome shotgun (WGS) entry which is preliminary data.</text>
</comment>
<protein>
    <submittedName>
        <fullName evidence="2">Uncharacterized protein</fullName>
    </submittedName>
</protein>
<dbReference type="AlphaFoldDB" id="A0A3M9MZP3"/>
<name>A0A3M9MZP3_9BACT</name>
<keyword evidence="1" id="KW-0472">Membrane</keyword>
<keyword evidence="3" id="KW-1185">Reference proteome</keyword>
<feature type="transmembrane region" description="Helical" evidence="1">
    <location>
        <begin position="38"/>
        <end position="54"/>
    </location>
</feature>
<dbReference type="EMBL" id="RJJE01000006">
    <property type="protein sequence ID" value="RNI30946.1"/>
    <property type="molecule type" value="Genomic_DNA"/>
</dbReference>
<evidence type="ECO:0000313" key="3">
    <source>
        <dbReference type="Proteomes" id="UP000271010"/>
    </source>
</evidence>
<reference evidence="2 3" key="1">
    <citation type="submission" date="2018-11" db="EMBL/GenBank/DDBJ databases">
        <title>Rufibacter latericius sp. nov., isolated from water in Baiyang Lake.</title>
        <authorList>
            <person name="Yang Y."/>
        </authorList>
    </citation>
    <scope>NUCLEOTIDE SEQUENCE [LARGE SCALE GENOMIC DNA]</scope>
    <source>
        <strain evidence="2 3">MCC P1</strain>
    </source>
</reference>
<proteinExistence type="predicted"/>
<gene>
    <name evidence="2" type="ORF">EFA69_06545</name>
</gene>